<keyword evidence="3 6" id="KW-0812">Transmembrane</keyword>
<organism evidence="7 8">
    <name type="scientific">Hyphococcus aureus</name>
    <dbReference type="NCBI Taxonomy" id="2666033"/>
    <lineage>
        <taxon>Bacteria</taxon>
        <taxon>Pseudomonadati</taxon>
        <taxon>Pseudomonadota</taxon>
        <taxon>Alphaproteobacteria</taxon>
        <taxon>Parvularculales</taxon>
        <taxon>Parvularculaceae</taxon>
        <taxon>Hyphococcus</taxon>
    </lineage>
</organism>
<protein>
    <submittedName>
        <fullName evidence="7">YihY/virulence factor BrkB family protein</fullName>
    </submittedName>
</protein>
<evidence type="ECO:0000256" key="4">
    <source>
        <dbReference type="ARBA" id="ARBA00022989"/>
    </source>
</evidence>
<evidence type="ECO:0000256" key="6">
    <source>
        <dbReference type="SAM" id="Phobius"/>
    </source>
</evidence>
<feature type="transmembrane region" description="Helical" evidence="6">
    <location>
        <begin position="196"/>
        <end position="216"/>
    </location>
</feature>
<evidence type="ECO:0000256" key="3">
    <source>
        <dbReference type="ARBA" id="ARBA00022692"/>
    </source>
</evidence>
<dbReference type="PANTHER" id="PTHR30213">
    <property type="entry name" value="INNER MEMBRANE PROTEIN YHJD"/>
    <property type="match status" value="1"/>
</dbReference>
<evidence type="ECO:0000256" key="1">
    <source>
        <dbReference type="ARBA" id="ARBA00004651"/>
    </source>
</evidence>
<dbReference type="NCBIfam" id="TIGR00765">
    <property type="entry name" value="yihY_not_rbn"/>
    <property type="match status" value="1"/>
</dbReference>
<comment type="caution">
    <text evidence="7">The sequence shown here is derived from an EMBL/GenBank/DDBJ whole genome shotgun (WGS) entry which is preliminary data.</text>
</comment>
<proteinExistence type="predicted"/>
<dbReference type="RefSeq" id="WP_379879477.1">
    <property type="nucleotide sequence ID" value="NZ_JBHPON010000001.1"/>
</dbReference>
<feature type="transmembrane region" description="Helical" evidence="6">
    <location>
        <begin position="261"/>
        <end position="282"/>
    </location>
</feature>
<name>A0ABW1KX22_9PROT</name>
<gene>
    <name evidence="7" type="ORF">ACFMB1_06545</name>
</gene>
<feature type="transmembrane region" description="Helical" evidence="6">
    <location>
        <begin position="41"/>
        <end position="67"/>
    </location>
</feature>
<dbReference type="PANTHER" id="PTHR30213:SF0">
    <property type="entry name" value="UPF0761 MEMBRANE PROTEIN YIHY"/>
    <property type="match status" value="1"/>
</dbReference>
<evidence type="ECO:0000313" key="7">
    <source>
        <dbReference type="EMBL" id="MFC6035196.1"/>
    </source>
</evidence>
<keyword evidence="5 6" id="KW-0472">Membrane</keyword>
<keyword evidence="4 6" id="KW-1133">Transmembrane helix</keyword>
<feature type="transmembrane region" description="Helical" evidence="6">
    <location>
        <begin position="149"/>
        <end position="176"/>
    </location>
</feature>
<evidence type="ECO:0000313" key="8">
    <source>
        <dbReference type="Proteomes" id="UP001596116"/>
    </source>
</evidence>
<feature type="transmembrane region" description="Helical" evidence="6">
    <location>
        <begin position="228"/>
        <end position="249"/>
    </location>
</feature>
<accession>A0ABW1KX22</accession>
<reference evidence="7 8" key="1">
    <citation type="submission" date="2024-09" db="EMBL/GenBank/DDBJ databases">
        <authorList>
            <person name="Zhang Z.-H."/>
        </authorList>
    </citation>
    <scope>NUCLEOTIDE SEQUENCE [LARGE SCALE GENOMIC DNA]</scope>
    <source>
        <strain evidence="7 8">HHTR114</strain>
    </source>
</reference>
<dbReference type="InterPro" id="IPR017039">
    <property type="entry name" value="Virul_fac_BrkB"/>
</dbReference>
<comment type="subcellular location">
    <subcellularLocation>
        <location evidence="1">Cell membrane</location>
        <topology evidence="1">Multi-pass membrane protein</topology>
    </subcellularLocation>
</comment>
<feature type="transmembrane region" description="Helical" evidence="6">
    <location>
        <begin position="110"/>
        <end position="129"/>
    </location>
</feature>
<dbReference type="Pfam" id="PF03631">
    <property type="entry name" value="Virul_fac_BrkB"/>
    <property type="match status" value="1"/>
</dbReference>
<dbReference type="Proteomes" id="UP001596116">
    <property type="component" value="Unassembled WGS sequence"/>
</dbReference>
<keyword evidence="8" id="KW-1185">Reference proteome</keyword>
<sequence length="310" mass="33593">MAKTPEKNRPASNEPAFLRLSPRHWRRLPGRIFAQINNDRIGLTAAGIAFYALLAIFPGIAAVVSLWGLVADPLTISRQITSFAPILPSDVVLALRAQAIEVASSDEGSIGLALVISLLVSIFSASRAIKAIMQALNIVYNEKETRGFFLFNAQAYAMTFAVMVGFATALAAVALVPVVFRFAGIDSVLGPLIGFIRWPILFAGAWVGIAALYKFAPSRKTSVWKWMSPGAGAAVILWLVASVLFSVYVQNFANYNETYGSIGAVVVLLMWFWVSAFVFLVGAEIDSEIEQQAHLRPKRTAPVEGAPPQH</sequence>
<keyword evidence="2" id="KW-1003">Cell membrane</keyword>
<dbReference type="PIRSF" id="PIRSF035875">
    <property type="entry name" value="RNase_BN"/>
    <property type="match status" value="1"/>
</dbReference>
<evidence type="ECO:0000256" key="2">
    <source>
        <dbReference type="ARBA" id="ARBA00022475"/>
    </source>
</evidence>
<dbReference type="EMBL" id="JBHPON010000001">
    <property type="protein sequence ID" value="MFC6035196.1"/>
    <property type="molecule type" value="Genomic_DNA"/>
</dbReference>
<evidence type="ECO:0000256" key="5">
    <source>
        <dbReference type="ARBA" id="ARBA00023136"/>
    </source>
</evidence>